<dbReference type="CDD" id="cd17316">
    <property type="entry name" value="MFS_SV2_like"/>
    <property type="match status" value="1"/>
</dbReference>
<keyword evidence="4 7" id="KW-1133">Transmembrane helix</keyword>
<feature type="transmembrane region" description="Helical" evidence="7">
    <location>
        <begin position="190"/>
        <end position="209"/>
    </location>
</feature>
<evidence type="ECO:0000256" key="1">
    <source>
        <dbReference type="ARBA" id="ARBA00004141"/>
    </source>
</evidence>
<evidence type="ECO:0000256" key="6">
    <source>
        <dbReference type="SAM" id="MobiDB-lite"/>
    </source>
</evidence>
<evidence type="ECO:0000256" key="3">
    <source>
        <dbReference type="ARBA" id="ARBA00022692"/>
    </source>
</evidence>
<dbReference type="GeneID" id="18928438"/>
<dbReference type="VEuPathDB" id="FungiDB:MELLADRAFT_47500"/>
<dbReference type="InterPro" id="IPR020846">
    <property type="entry name" value="MFS_dom"/>
</dbReference>
<feature type="transmembrane region" description="Helical" evidence="7">
    <location>
        <begin position="396"/>
        <end position="421"/>
    </location>
</feature>
<dbReference type="EMBL" id="GL883097">
    <property type="protein sequence ID" value="EGG09552.1"/>
    <property type="molecule type" value="Genomic_DNA"/>
</dbReference>
<organism evidence="10">
    <name type="scientific">Melampsora larici-populina (strain 98AG31 / pathotype 3-4-7)</name>
    <name type="common">Poplar leaf rust fungus</name>
    <dbReference type="NCBI Taxonomy" id="747676"/>
    <lineage>
        <taxon>Eukaryota</taxon>
        <taxon>Fungi</taxon>
        <taxon>Dikarya</taxon>
        <taxon>Basidiomycota</taxon>
        <taxon>Pucciniomycotina</taxon>
        <taxon>Pucciniomycetes</taxon>
        <taxon>Pucciniales</taxon>
        <taxon>Melampsoraceae</taxon>
        <taxon>Melampsora</taxon>
    </lineage>
</organism>
<evidence type="ECO:0000313" key="10">
    <source>
        <dbReference type="Proteomes" id="UP000001072"/>
    </source>
</evidence>
<evidence type="ECO:0000259" key="8">
    <source>
        <dbReference type="PROSITE" id="PS50850"/>
    </source>
</evidence>
<protein>
    <recommendedName>
        <fullName evidence="8">Major facilitator superfamily (MFS) profile domain-containing protein</fullName>
    </recommendedName>
</protein>
<feature type="domain" description="Major facilitator superfamily (MFS) profile" evidence="8">
    <location>
        <begin position="125"/>
        <end position="583"/>
    </location>
</feature>
<dbReference type="RefSeq" id="XP_007407279.1">
    <property type="nucleotide sequence ID" value="XM_007407217.1"/>
</dbReference>
<keyword evidence="3 7" id="KW-0812">Transmembrane</keyword>
<evidence type="ECO:0000256" key="5">
    <source>
        <dbReference type="ARBA" id="ARBA00023136"/>
    </source>
</evidence>
<dbReference type="OrthoDB" id="3936150at2759"/>
<gene>
    <name evidence="9" type="ORF">MELLADRAFT_47500</name>
</gene>
<feature type="transmembrane region" description="Helical" evidence="7">
    <location>
        <begin position="162"/>
        <end position="183"/>
    </location>
</feature>
<feature type="transmembrane region" description="Helical" evidence="7">
    <location>
        <begin position="215"/>
        <end position="236"/>
    </location>
</feature>
<dbReference type="AlphaFoldDB" id="F4RDT9"/>
<dbReference type="GO" id="GO:0022857">
    <property type="term" value="F:transmembrane transporter activity"/>
    <property type="evidence" value="ECO:0007669"/>
    <property type="project" value="InterPro"/>
</dbReference>
<feature type="compositionally biased region" description="Basic and acidic residues" evidence="6">
    <location>
        <begin position="48"/>
        <end position="67"/>
    </location>
</feature>
<dbReference type="GO" id="GO:0016020">
    <property type="term" value="C:membrane"/>
    <property type="evidence" value="ECO:0007669"/>
    <property type="project" value="UniProtKB-SubCell"/>
</dbReference>
<feature type="compositionally biased region" description="Polar residues" evidence="6">
    <location>
        <begin position="37"/>
        <end position="47"/>
    </location>
</feature>
<dbReference type="InParanoid" id="F4RDT9"/>
<evidence type="ECO:0000313" key="9">
    <source>
        <dbReference type="EMBL" id="EGG09552.1"/>
    </source>
</evidence>
<evidence type="ECO:0000256" key="4">
    <source>
        <dbReference type="ARBA" id="ARBA00022989"/>
    </source>
</evidence>
<evidence type="ECO:0000256" key="7">
    <source>
        <dbReference type="SAM" id="Phobius"/>
    </source>
</evidence>
<dbReference type="Proteomes" id="UP000001072">
    <property type="component" value="Unassembled WGS sequence"/>
</dbReference>
<dbReference type="PROSITE" id="PS50850">
    <property type="entry name" value="MFS"/>
    <property type="match status" value="1"/>
</dbReference>
<dbReference type="Pfam" id="PF07690">
    <property type="entry name" value="MFS_1"/>
    <property type="match status" value="1"/>
</dbReference>
<feature type="transmembrane region" description="Helical" evidence="7">
    <location>
        <begin position="302"/>
        <end position="324"/>
    </location>
</feature>
<dbReference type="eggNOG" id="KOG0253">
    <property type="taxonomic scope" value="Eukaryota"/>
</dbReference>
<dbReference type="Gene3D" id="1.20.1250.20">
    <property type="entry name" value="MFS general substrate transporter like domains"/>
    <property type="match status" value="1"/>
</dbReference>
<dbReference type="FunCoup" id="F4RDT9">
    <property type="interactions" value="118"/>
</dbReference>
<feature type="transmembrane region" description="Helical" evidence="7">
    <location>
        <begin position="441"/>
        <end position="464"/>
    </location>
</feature>
<dbReference type="PANTHER" id="PTHR23511">
    <property type="entry name" value="SYNAPTIC VESICLE GLYCOPROTEIN 2"/>
    <property type="match status" value="1"/>
</dbReference>
<comment type="subcellular location">
    <subcellularLocation>
        <location evidence="1">Membrane</location>
        <topology evidence="1">Multi-pass membrane protein</topology>
    </subcellularLocation>
</comment>
<dbReference type="PANTHER" id="PTHR23511:SF3">
    <property type="entry name" value="MAJOR FACILITATOR SUPERFAMILY (MFS) PROFILE DOMAIN-CONTAINING PROTEIN"/>
    <property type="match status" value="1"/>
</dbReference>
<proteinExistence type="predicted"/>
<feature type="compositionally biased region" description="Low complexity" evidence="6">
    <location>
        <begin position="68"/>
        <end position="82"/>
    </location>
</feature>
<feature type="transmembrane region" description="Helical" evidence="7">
    <location>
        <begin position="248"/>
        <end position="271"/>
    </location>
</feature>
<keyword evidence="2" id="KW-0813">Transport</keyword>
<feature type="region of interest" description="Disordered" evidence="6">
    <location>
        <begin position="1"/>
        <end position="82"/>
    </location>
</feature>
<feature type="transmembrane region" description="Helical" evidence="7">
    <location>
        <begin position="559"/>
        <end position="580"/>
    </location>
</feature>
<sequence length="588" mass="64605">MNRHERIQTNEDSNHSEDPGSPSSIQPLNEFHHRSKSPSTITTQNRYDPQKHEEESVIKETSNRAKSSDSPSSSNSQTSTPDGTFDHILSAKVSNWDQLTLYERKASLIDYELDLLGMGRYQWSIFCLCGFGFFLDLMWAHGFSIIAASLQQEFGLKDSQVTNLFTSFAVGLTFGAFFWGLLVDMIGRKWCFNLTCLISSGFGLILPVFGNFDLIVFFTALIGTGVGGNIPVDATITLEFLPTNRRSLLATLSVFQPVGVVVASVLGLAFIPQFSCSEKLKSCALDATVDCCHRSINYGWRYLMWTIGGITMIVFLGRILLFTFQESPKFLISKGKDQEALRVLYSIAAFNKQPVPALTLKDFQHLETQSYAFIPEPKTGWIHKADHLKGLFKNRIVGITTTLLCLAFMADFWAFSIAGQFLPLVLAKKGASHNLSREKTYINYIIIYSVGIPAALCASVLIDIPNVGRKWGMVLSAFGMGISLCLYAIVDDLTTEVAMNALEYFFQTLLNAILYAFTPEAFPGPIRGSACGLTSTLGRLSSIIAPIAVSSVIDRSTNTVLYLAGGGAIVAGLALAGLPFETRGRSVF</sequence>
<feature type="transmembrane region" description="Helical" evidence="7">
    <location>
        <begin position="471"/>
        <end position="489"/>
    </location>
</feature>
<evidence type="ECO:0000256" key="2">
    <source>
        <dbReference type="ARBA" id="ARBA00022448"/>
    </source>
</evidence>
<name>F4RDT9_MELLP</name>
<accession>F4RDT9</accession>
<dbReference type="HOGENOM" id="CLU_001265_52_1_1"/>
<reference evidence="10" key="1">
    <citation type="journal article" date="2011" name="Proc. Natl. Acad. Sci. U.S.A.">
        <title>Obligate biotrophy features unraveled by the genomic analysis of rust fungi.</title>
        <authorList>
            <person name="Duplessis S."/>
            <person name="Cuomo C.A."/>
            <person name="Lin Y.-C."/>
            <person name="Aerts A."/>
            <person name="Tisserant E."/>
            <person name="Veneault-Fourrey C."/>
            <person name="Joly D.L."/>
            <person name="Hacquard S."/>
            <person name="Amselem J."/>
            <person name="Cantarel B.L."/>
            <person name="Chiu R."/>
            <person name="Coutinho P.M."/>
            <person name="Feau N."/>
            <person name="Field M."/>
            <person name="Frey P."/>
            <person name="Gelhaye E."/>
            <person name="Goldberg J."/>
            <person name="Grabherr M.G."/>
            <person name="Kodira C.D."/>
            <person name="Kohler A."/>
            <person name="Kuees U."/>
            <person name="Lindquist E.A."/>
            <person name="Lucas S.M."/>
            <person name="Mago R."/>
            <person name="Mauceli E."/>
            <person name="Morin E."/>
            <person name="Murat C."/>
            <person name="Pangilinan J.L."/>
            <person name="Park R."/>
            <person name="Pearson M."/>
            <person name="Quesneville H."/>
            <person name="Rouhier N."/>
            <person name="Sakthikumar S."/>
            <person name="Salamov A.A."/>
            <person name="Schmutz J."/>
            <person name="Selles B."/>
            <person name="Shapiro H."/>
            <person name="Tanguay P."/>
            <person name="Tuskan G.A."/>
            <person name="Henrissat B."/>
            <person name="Van de Peer Y."/>
            <person name="Rouze P."/>
            <person name="Ellis J.G."/>
            <person name="Dodds P.N."/>
            <person name="Schein J.E."/>
            <person name="Zhong S."/>
            <person name="Hamelin R.C."/>
            <person name="Grigoriev I.V."/>
            <person name="Szabo L.J."/>
            <person name="Martin F."/>
        </authorList>
    </citation>
    <scope>NUCLEOTIDE SEQUENCE [LARGE SCALE GENOMIC DNA]</scope>
    <source>
        <strain evidence="10">98AG31 / pathotype 3-4-7</strain>
    </source>
</reference>
<dbReference type="KEGG" id="mlr:MELLADRAFT_47500"/>
<dbReference type="InterPro" id="IPR036259">
    <property type="entry name" value="MFS_trans_sf"/>
</dbReference>
<dbReference type="InterPro" id="IPR011701">
    <property type="entry name" value="MFS"/>
</dbReference>
<feature type="compositionally biased region" description="Basic and acidic residues" evidence="6">
    <location>
        <begin position="1"/>
        <end position="18"/>
    </location>
</feature>
<keyword evidence="10" id="KW-1185">Reference proteome</keyword>
<keyword evidence="5 7" id="KW-0472">Membrane</keyword>
<feature type="transmembrane region" description="Helical" evidence="7">
    <location>
        <begin position="125"/>
        <end position="150"/>
    </location>
</feature>
<dbReference type="SUPFAM" id="SSF103473">
    <property type="entry name" value="MFS general substrate transporter"/>
    <property type="match status" value="1"/>
</dbReference>